<dbReference type="SUPFAM" id="SSF56935">
    <property type="entry name" value="Porins"/>
    <property type="match status" value="1"/>
</dbReference>
<dbReference type="InterPro" id="IPR006311">
    <property type="entry name" value="TAT_signal"/>
</dbReference>
<feature type="region of interest" description="Disordered" evidence="7">
    <location>
        <begin position="51"/>
        <end position="89"/>
    </location>
</feature>
<dbReference type="EMBL" id="CP076135">
    <property type="protein sequence ID" value="QWG16323.1"/>
    <property type="molecule type" value="Genomic_DNA"/>
</dbReference>
<keyword evidence="5" id="KW-0472">Membrane</keyword>
<dbReference type="GO" id="GO:0009279">
    <property type="term" value="C:cell outer membrane"/>
    <property type="evidence" value="ECO:0007669"/>
    <property type="project" value="UniProtKB-SubCell"/>
</dbReference>
<dbReference type="KEGG" id="bsei:KMZ68_14935"/>
<feature type="chain" id="PRO_5037915123" evidence="8">
    <location>
        <begin position="28"/>
        <end position="767"/>
    </location>
</feature>
<evidence type="ECO:0000256" key="4">
    <source>
        <dbReference type="ARBA" id="ARBA00022692"/>
    </source>
</evidence>
<dbReference type="Gene3D" id="2.40.170.20">
    <property type="entry name" value="TonB-dependent receptor, beta-barrel domain"/>
    <property type="match status" value="1"/>
</dbReference>
<evidence type="ECO:0000256" key="3">
    <source>
        <dbReference type="ARBA" id="ARBA00022452"/>
    </source>
</evidence>
<proteinExistence type="predicted"/>
<feature type="signal peptide" evidence="8">
    <location>
        <begin position="1"/>
        <end position="27"/>
    </location>
</feature>
<protein>
    <submittedName>
        <fullName evidence="10">TonB-dependent receptor plug domain-containing protein</fullName>
    </submittedName>
</protein>
<evidence type="ECO:0000256" key="5">
    <source>
        <dbReference type="ARBA" id="ARBA00023136"/>
    </source>
</evidence>
<evidence type="ECO:0000256" key="6">
    <source>
        <dbReference type="ARBA" id="ARBA00023237"/>
    </source>
</evidence>
<evidence type="ECO:0000313" key="11">
    <source>
        <dbReference type="Proteomes" id="UP000680805"/>
    </source>
</evidence>
<keyword evidence="4" id="KW-0812">Transmembrane</keyword>
<dbReference type="PANTHER" id="PTHR30069:SF49">
    <property type="entry name" value="OUTER MEMBRANE PROTEIN C"/>
    <property type="match status" value="1"/>
</dbReference>
<gene>
    <name evidence="10" type="ORF">KMZ68_14935</name>
</gene>
<keyword evidence="3" id="KW-1134">Transmembrane beta strand</keyword>
<dbReference type="GO" id="GO:0044718">
    <property type="term" value="P:siderophore transmembrane transport"/>
    <property type="evidence" value="ECO:0007669"/>
    <property type="project" value="TreeGrafter"/>
</dbReference>
<evidence type="ECO:0000256" key="8">
    <source>
        <dbReference type="SAM" id="SignalP"/>
    </source>
</evidence>
<dbReference type="Pfam" id="PF07715">
    <property type="entry name" value="Plug"/>
    <property type="match status" value="1"/>
</dbReference>
<organism evidence="10 11">
    <name type="scientific">Bradyrhizobium sediminis</name>
    <dbReference type="NCBI Taxonomy" id="2840469"/>
    <lineage>
        <taxon>Bacteria</taxon>
        <taxon>Pseudomonadati</taxon>
        <taxon>Pseudomonadota</taxon>
        <taxon>Alphaproteobacteria</taxon>
        <taxon>Hyphomicrobiales</taxon>
        <taxon>Nitrobacteraceae</taxon>
        <taxon>Bradyrhizobium</taxon>
    </lineage>
</organism>
<dbReference type="AlphaFoldDB" id="A0A975NJI9"/>
<dbReference type="GO" id="GO:0015344">
    <property type="term" value="F:siderophore uptake transmembrane transporter activity"/>
    <property type="evidence" value="ECO:0007669"/>
    <property type="project" value="TreeGrafter"/>
</dbReference>
<feature type="domain" description="TonB-dependent receptor plug" evidence="9">
    <location>
        <begin position="92"/>
        <end position="196"/>
    </location>
</feature>
<evidence type="ECO:0000313" key="10">
    <source>
        <dbReference type="EMBL" id="QWG16323.1"/>
    </source>
</evidence>
<dbReference type="RefSeq" id="WP_215612052.1">
    <property type="nucleotide sequence ID" value="NZ_CP076135.1"/>
</dbReference>
<evidence type="ECO:0000256" key="2">
    <source>
        <dbReference type="ARBA" id="ARBA00022448"/>
    </source>
</evidence>
<comment type="subcellular location">
    <subcellularLocation>
        <location evidence="1">Cell outer membrane</location>
        <topology evidence="1">Multi-pass membrane protein</topology>
    </subcellularLocation>
</comment>
<dbReference type="Gene3D" id="2.170.130.10">
    <property type="entry name" value="TonB-dependent receptor, plug domain"/>
    <property type="match status" value="1"/>
</dbReference>
<evidence type="ECO:0000256" key="7">
    <source>
        <dbReference type="SAM" id="MobiDB-lite"/>
    </source>
</evidence>
<keyword evidence="6" id="KW-0998">Cell outer membrane</keyword>
<accession>A0A975NJI9</accession>
<dbReference type="InterPro" id="IPR037066">
    <property type="entry name" value="Plug_dom_sf"/>
</dbReference>
<keyword evidence="8" id="KW-0732">Signal</keyword>
<dbReference type="Proteomes" id="UP000680805">
    <property type="component" value="Chromosome"/>
</dbReference>
<dbReference type="InterPro" id="IPR039426">
    <property type="entry name" value="TonB-dep_rcpt-like"/>
</dbReference>
<dbReference type="InterPro" id="IPR036942">
    <property type="entry name" value="Beta-barrel_TonB_sf"/>
</dbReference>
<reference evidence="10" key="1">
    <citation type="submission" date="2021-06" db="EMBL/GenBank/DDBJ databases">
        <title>Bradyrhizobium sp. S2-11-2 Genome sequencing.</title>
        <authorList>
            <person name="Jin L."/>
        </authorList>
    </citation>
    <scope>NUCLEOTIDE SEQUENCE</scope>
    <source>
        <strain evidence="10">S2-11-2</strain>
    </source>
</reference>
<keyword evidence="2" id="KW-0813">Transport</keyword>
<feature type="compositionally biased region" description="Polar residues" evidence="7">
    <location>
        <begin position="67"/>
        <end position="80"/>
    </location>
</feature>
<sequence length="767" mass="83626">MQSIAQPGARRSLLVTSALLSPSMALALLSAASLTPATAYAQASSVIPPVLVDAPKPRPKSRAVPSRRTTQRGPAVNASNPVPLRSPEGLAVPANTATISGESALSRGLGTSDSASLIADIPGGAVWGAGGVSSLPAINGLGADRIQVAINSMLISPACPNEMNPPLSFVNPAMIARMRAYLGVAPVSVGGDYIGGKIDVTTAPPQFATGGGWQSSVMVSGFFRSISNAYGVDATATLANKDTSVTYTGGWVRAGDYKAADGTKVKSTLYETQNHALSISKESFGNLFTVQVGGQFIPYQGYVNQYMDMVYNRSAFINGRYEGVFDWGKLEASGFYHQIRHTMGFIAPDKVSQMPMDTRASDIGYALKATFAASRQDLVRVGNEFYHNRLDDWWDPVAGSMMMGPNSFININDGRRSRLGTFVEWERRWDREWTTLVGLRNDVVWMNTGNVQGYNAMMYGADAAAFNALDHARTDINLDGSALVRYEPDQLSQFELGFARKTRSPNLYERYAWSTSGMAMNMIGWFGDGNGYVGNLDLKPEKAHTASFTAAWHDPAQKVWEFKVTPYYSYVQDYIDVDRCAVQMMSACTAANLTKTNDFVFLRFANHDAWLYGVNLDGKLALWDDPLYGRGVFRGQLGYVRGQRTDGVNLYHVMPINAKLAFDHTLGGWNNGVELQLVGSKDQVNQVHNELTAPSYALVNLRSGYQWQAVRVDFGVDNLFNRYYVLPLGGADLVDYRVVSMMGSSPAYGYNVPGPGRSFNGRLTVKF</sequence>
<evidence type="ECO:0000256" key="1">
    <source>
        <dbReference type="ARBA" id="ARBA00004571"/>
    </source>
</evidence>
<name>A0A975NJI9_9BRAD</name>
<dbReference type="InterPro" id="IPR012910">
    <property type="entry name" value="Plug_dom"/>
</dbReference>
<dbReference type="PANTHER" id="PTHR30069">
    <property type="entry name" value="TONB-DEPENDENT OUTER MEMBRANE RECEPTOR"/>
    <property type="match status" value="1"/>
</dbReference>
<evidence type="ECO:0000259" key="9">
    <source>
        <dbReference type="Pfam" id="PF07715"/>
    </source>
</evidence>
<keyword evidence="10" id="KW-0675">Receptor</keyword>
<dbReference type="PROSITE" id="PS51318">
    <property type="entry name" value="TAT"/>
    <property type="match status" value="1"/>
</dbReference>